<dbReference type="PROSITE" id="PS00168">
    <property type="entry name" value="TRP_SYNTHASE_BETA"/>
    <property type="match status" value="1"/>
</dbReference>
<dbReference type="RefSeq" id="WP_091193357.1">
    <property type="nucleotide sequence ID" value="NZ_FOVE01000008.1"/>
</dbReference>
<dbReference type="Proteomes" id="UP000242869">
    <property type="component" value="Unassembled WGS sequence"/>
</dbReference>
<evidence type="ECO:0000256" key="1">
    <source>
        <dbReference type="ARBA" id="ARBA00001933"/>
    </source>
</evidence>
<name>A0A1I4YPP0_9NEIS</name>
<dbReference type="SUPFAM" id="SSF53686">
    <property type="entry name" value="Tryptophan synthase beta subunit-like PLP-dependent enzymes"/>
    <property type="match status" value="1"/>
</dbReference>
<evidence type="ECO:0000256" key="10">
    <source>
        <dbReference type="ARBA" id="ARBA00023239"/>
    </source>
</evidence>
<evidence type="ECO:0000256" key="2">
    <source>
        <dbReference type="ARBA" id="ARBA00002786"/>
    </source>
</evidence>
<evidence type="ECO:0000256" key="4">
    <source>
        <dbReference type="ARBA" id="ARBA00009982"/>
    </source>
</evidence>
<keyword evidence="8 12" id="KW-0663">Pyridoxal phosphate</keyword>
<dbReference type="AlphaFoldDB" id="A0A1I4YPP0"/>
<feature type="domain" description="Tryptophan synthase beta chain-like PALP" evidence="13">
    <location>
        <begin position="77"/>
        <end position="412"/>
    </location>
</feature>
<evidence type="ECO:0000256" key="9">
    <source>
        <dbReference type="ARBA" id="ARBA00023141"/>
    </source>
</evidence>
<dbReference type="PIRSF" id="PIRSF500824">
    <property type="entry name" value="TrpB_prok"/>
    <property type="match status" value="1"/>
</dbReference>
<dbReference type="InterPro" id="IPR023026">
    <property type="entry name" value="Trp_synth_beta/beta-like"/>
</dbReference>
<keyword evidence="9 12" id="KW-0057">Aromatic amino acid biosynthesis</keyword>
<comment type="function">
    <text evidence="2 12">The beta subunit is responsible for the synthesis of L-tryptophan from indole and L-serine.</text>
</comment>
<evidence type="ECO:0000256" key="8">
    <source>
        <dbReference type="ARBA" id="ARBA00022898"/>
    </source>
</evidence>
<dbReference type="GO" id="GO:0004834">
    <property type="term" value="F:tryptophan synthase activity"/>
    <property type="evidence" value="ECO:0007669"/>
    <property type="project" value="UniProtKB-UniRule"/>
</dbReference>
<evidence type="ECO:0000256" key="7">
    <source>
        <dbReference type="ARBA" id="ARBA00022822"/>
    </source>
</evidence>
<proteinExistence type="inferred from homology"/>
<sequence>MQQTKYILEEKDIPTHWYNVVADMPNPPAPPLGPDGKPVGPDALTAIFPDNIIEQEVSHERWIKIPDEVRQAYTMWRPAPLFRAHRLETALGTKCKIFYKYEGVSPAGSHKLNSAIAQAYYNKQAGIKRLTTETGAGQWGSSLALAGHMFGIEVRIFMVKVSYQQKPFRRSMMQAWGAEVLASPTPVTEYGRRLLAADPDNPGSLGIAISEAVEEAASRADTKYSLGSVLNHVLLHQTVIGLEAKKQLEMIGEYPDMVFAPCGGGSNFGGIAFPFLADKAAGKNVRLVAVEPTSCPSLTRGHYAYDYGDTAGMTPMMLQYTLGHDFMPPSIHAGGLRYHGASSLVSQLYNEKLIEAVAVPQLATFDAGVAFARAEGIIPAPESCHGISAVIEEVKRCNEAGEAKTLLFNLSGHGHFDMASYDKFFAGQLEDYVYPEEEIAAALHRLPSVPV</sequence>
<keyword evidence="15" id="KW-1185">Reference proteome</keyword>
<dbReference type="NCBIfam" id="NF009057">
    <property type="entry name" value="PRK12391.1"/>
    <property type="match status" value="1"/>
</dbReference>
<keyword evidence="6 12" id="KW-0028">Amino-acid biosynthesis</keyword>
<dbReference type="GO" id="GO:0005737">
    <property type="term" value="C:cytoplasm"/>
    <property type="evidence" value="ECO:0007669"/>
    <property type="project" value="TreeGrafter"/>
</dbReference>
<dbReference type="InterPro" id="IPR001926">
    <property type="entry name" value="TrpB-like_PALP"/>
</dbReference>
<evidence type="ECO:0000259" key="13">
    <source>
        <dbReference type="Pfam" id="PF00291"/>
    </source>
</evidence>
<dbReference type="PANTHER" id="PTHR48077:SF6">
    <property type="entry name" value="TRYPTOPHAN SYNTHASE"/>
    <property type="match status" value="1"/>
</dbReference>
<dbReference type="STRING" id="83765.SAMN05660284_01394"/>
<dbReference type="InterPro" id="IPR006316">
    <property type="entry name" value="Trp_synth_b-like"/>
</dbReference>
<dbReference type="PANTHER" id="PTHR48077">
    <property type="entry name" value="TRYPTOPHAN SYNTHASE-RELATED"/>
    <property type="match status" value="1"/>
</dbReference>
<protein>
    <recommendedName>
        <fullName evidence="12">Tryptophan synthase beta chain</fullName>
        <ecNumber evidence="12">4.2.1.20</ecNumber>
    </recommendedName>
</protein>
<feature type="modified residue" description="N6-(pyridoxal phosphate)lysine" evidence="12">
    <location>
        <position position="111"/>
    </location>
</feature>
<comment type="catalytic activity">
    <reaction evidence="11 12">
        <text>(1S,2R)-1-C-(indol-3-yl)glycerol 3-phosphate + L-serine = D-glyceraldehyde 3-phosphate + L-tryptophan + H2O</text>
        <dbReference type="Rhea" id="RHEA:10532"/>
        <dbReference type="ChEBI" id="CHEBI:15377"/>
        <dbReference type="ChEBI" id="CHEBI:33384"/>
        <dbReference type="ChEBI" id="CHEBI:57912"/>
        <dbReference type="ChEBI" id="CHEBI:58866"/>
        <dbReference type="ChEBI" id="CHEBI:59776"/>
        <dbReference type="EC" id="4.2.1.20"/>
    </reaction>
</comment>
<dbReference type="EMBL" id="FOVE01000008">
    <property type="protein sequence ID" value="SFN39580.1"/>
    <property type="molecule type" value="Genomic_DNA"/>
</dbReference>
<dbReference type="CDD" id="cd06446">
    <property type="entry name" value="Trp-synth_B"/>
    <property type="match status" value="1"/>
</dbReference>
<comment type="similarity">
    <text evidence="4 12">Belongs to the TrpB family.</text>
</comment>
<dbReference type="UniPathway" id="UPA00035">
    <property type="reaction ID" value="UER00044"/>
</dbReference>
<comment type="pathway">
    <text evidence="3 12">Amino-acid biosynthesis; L-tryptophan biosynthesis; L-tryptophan from chorismate: step 5/5.</text>
</comment>
<dbReference type="InterPro" id="IPR006654">
    <property type="entry name" value="Trp_synth_beta"/>
</dbReference>
<dbReference type="NCBIfam" id="TIGR01415">
    <property type="entry name" value="trpB_rel"/>
    <property type="match status" value="1"/>
</dbReference>
<comment type="cofactor">
    <cofactor evidence="1 12">
        <name>pyridoxal 5'-phosphate</name>
        <dbReference type="ChEBI" id="CHEBI:597326"/>
    </cofactor>
</comment>
<dbReference type="GO" id="GO:0052684">
    <property type="term" value="F:L-serine hydro-lyase (adding indole, L-tryptophan-forming) activity"/>
    <property type="evidence" value="ECO:0007669"/>
    <property type="project" value="TreeGrafter"/>
</dbReference>
<dbReference type="Pfam" id="PF00291">
    <property type="entry name" value="PALP"/>
    <property type="match status" value="1"/>
</dbReference>
<keyword evidence="7 12" id="KW-0822">Tryptophan biosynthesis</keyword>
<accession>A0A1I4YPP0</accession>
<evidence type="ECO:0000313" key="15">
    <source>
        <dbReference type="Proteomes" id="UP000242869"/>
    </source>
</evidence>
<comment type="subunit">
    <text evidence="5 12">Tetramer of two alpha and two beta chains.</text>
</comment>
<dbReference type="InterPro" id="IPR006653">
    <property type="entry name" value="Trp_synth_b_CS"/>
</dbReference>
<evidence type="ECO:0000256" key="12">
    <source>
        <dbReference type="HAMAP-Rule" id="MF_00133"/>
    </source>
</evidence>
<reference evidence="15" key="1">
    <citation type="submission" date="2016-10" db="EMBL/GenBank/DDBJ databases">
        <authorList>
            <person name="Varghese N."/>
            <person name="Submissions S."/>
        </authorList>
    </citation>
    <scope>NUCLEOTIDE SEQUENCE [LARGE SCALE GENOMIC DNA]</scope>
    <source>
        <strain evidence="15">DSM 6150</strain>
    </source>
</reference>
<organism evidence="14 15">
    <name type="scientific">Formivibrio citricus</name>
    <dbReference type="NCBI Taxonomy" id="83765"/>
    <lineage>
        <taxon>Bacteria</taxon>
        <taxon>Pseudomonadati</taxon>
        <taxon>Pseudomonadota</taxon>
        <taxon>Betaproteobacteria</taxon>
        <taxon>Neisseriales</taxon>
        <taxon>Chitinibacteraceae</taxon>
        <taxon>Formivibrio</taxon>
    </lineage>
</organism>
<evidence type="ECO:0000256" key="3">
    <source>
        <dbReference type="ARBA" id="ARBA00004733"/>
    </source>
</evidence>
<dbReference type="Gene3D" id="3.40.50.1100">
    <property type="match status" value="2"/>
</dbReference>
<evidence type="ECO:0000313" key="14">
    <source>
        <dbReference type="EMBL" id="SFN39580.1"/>
    </source>
</evidence>
<keyword evidence="10 12" id="KW-0456">Lyase</keyword>
<gene>
    <name evidence="12" type="primary">trpB</name>
    <name evidence="14" type="ORF">SAMN05660284_01394</name>
</gene>
<dbReference type="GO" id="GO:0030170">
    <property type="term" value="F:pyridoxal phosphate binding"/>
    <property type="evidence" value="ECO:0007669"/>
    <property type="project" value="InterPro"/>
</dbReference>
<dbReference type="OrthoDB" id="9766131at2"/>
<evidence type="ECO:0000256" key="11">
    <source>
        <dbReference type="ARBA" id="ARBA00049047"/>
    </source>
</evidence>
<dbReference type="HAMAP" id="MF_00133">
    <property type="entry name" value="Trp_synth_beta"/>
    <property type="match status" value="1"/>
</dbReference>
<dbReference type="EC" id="4.2.1.20" evidence="12"/>
<dbReference type="PIRSF" id="PIRSF001413">
    <property type="entry name" value="Trp_syn_beta"/>
    <property type="match status" value="1"/>
</dbReference>
<evidence type="ECO:0000256" key="5">
    <source>
        <dbReference type="ARBA" id="ARBA00011270"/>
    </source>
</evidence>
<evidence type="ECO:0000256" key="6">
    <source>
        <dbReference type="ARBA" id="ARBA00022605"/>
    </source>
</evidence>
<dbReference type="InterPro" id="IPR036052">
    <property type="entry name" value="TrpB-like_PALP_sf"/>
</dbReference>